<dbReference type="Proteomes" id="UP000509448">
    <property type="component" value="Chromosome"/>
</dbReference>
<dbReference type="KEGG" id="ccai:NAS2_1375"/>
<proteinExistence type="predicted"/>
<feature type="compositionally biased region" description="Polar residues" evidence="1">
    <location>
        <begin position="26"/>
        <end position="47"/>
    </location>
</feature>
<protein>
    <submittedName>
        <fullName evidence="2">Uncharacterized protein</fullName>
    </submittedName>
</protein>
<reference evidence="2 3" key="1">
    <citation type="journal article" date="2019" name="ISME J.">
        <title>Isolation and characterization of a thermophilic sulfur- and iron-reducing thaumarchaeote from a terrestrial acidic hot spring.</title>
        <authorList>
            <person name="Kato S."/>
            <person name="Itoh T."/>
            <person name="Yuki M."/>
            <person name="Nagamori M."/>
            <person name="Ohnishi M."/>
            <person name="Uematsu K."/>
            <person name="Suzuki K."/>
            <person name="Takashina T."/>
            <person name="Ohkuma M."/>
        </authorList>
    </citation>
    <scope>NUCLEOTIDE SEQUENCE [LARGE SCALE GENOMIC DNA]</scope>
    <source>
        <strain evidence="2 3">NAS-02</strain>
    </source>
</reference>
<dbReference type="AlphaFoldDB" id="A0A4P2VHT6"/>
<name>A0A4P2VHT6_9ARCH</name>
<evidence type="ECO:0000313" key="3">
    <source>
        <dbReference type="Proteomes" id="UP000509448"/>
    </source>
</evidence>
<evidence type="ECO:0000313" key="2">
    <source>
        <dbReference type="EMBL" id="BBE42762.1"/>
    </source>
</evidence>
<feature type="region of interest" description="Disordered" evidence="1">
    <location>
        <begin position="1"/>
        <end position="56"/>
    </location>
</feature>
<accession>A0A4P2VHT6</accession>
<gene>
    <name evidence="2" type="ORF">NAS2_1375</name>
</gene>
<evidence type="ECO:0000256" key="1">
    <source>
        <dbReference type="SAM" id="MobiDB-lite"/>
    </source>
</evidence>
<dbReference type="EMBL" id="AP018732">
    <property type="protein sequence ID" value="BBE42762.1"/>
    <property type="molecule type" value="Genomic_DNA"/>
</dbReference>
<sequence length="56" mass="6231">MSALDNFYSHEKFNGKRRTGSRAGGPSSSGVRRTSSMRPAISGWSQESPEKYKYMA</sequence>
<keyword evidence="3" id="KW-1185">Reference proteome</keyword>
<organism evidence="2 3">
    <name type="scientific">Conexivisphaera calida</name>
    <dbReference type="NCBI Taxonomy" id="1874277"/>
    <lineage>
        <taxon>Archaea</taxon>
        <taxon>Nitrososphaerota</taxon>
        <taxon>Conexivisphaeria</taxon>
        <taxon>Conexivisphaerales</taxon>
        <taxon>Conexivisphaeraceae</taxon>
        <taxon>Conexivisphaera</taxon>
    </lineage>
</organism>